<sequence>MTVQVGHDSQNTRKTLTVGGKSYNYYSIPAAEAAGLGEFSKLPASLKVVLENMLRFEDGKTVSVNDIKAFSDWGKLGGKNPIEIAYRPARVLMQDFTGVPAVVDLAAMRDGILGLKGSAAKINPLVPVDLVIDHSVMIDEFGNPRAFQMNVDLEYERNMERYQFLKWGQGAFNNFRVVPPGTGICHQVNLEYLAQTVWTDTDQDGNLVAYPDTLVGTDSHTTMVNGLAVLGWGVGGIEAEAAMLGQPVSMLIPEVVGFKLTGKMVEGTTATDLVLKVVQMLRKHGVVNKFVEFYGEGLDHLPLADRATIANMAPEYGATCGFFPIDDETLRYLRNTGRDEDRIALVEAYAKENGFWRGADYSPIYTSTLALDMGEIVPAISGPKRPQDYLPLTDSADTFYKLVSSYRGIDTSVDAKEMSDEGGPVVAPPKDPRKTVQVEGKDYAITDGSVVIAAITSCTNTSNPYVMIGAGLVARKARALGLTRKPWVKTSLAPGSQVVGAYLEAANLQEDLDALGFNLVGYGCTTCIGNSGPLGDAAISKAINDNDLVAAAVLSGNRNFEGRISPDVRANFLASPPLVVAYAIAGDMNIDLTKDPIAQDKDGNDVFLKDIWPTNKEISDLVHATVTREAFQSKYADVFKGDEKWQGVEVVEAETYDWPPQSTYIQNPPYFQGMGPQAGVISDITDARVLAVLGDMITTDHISPAGSFKATTPAGKYLTERQVALKDFNSYGSRRGNHEVMMRGTFANIRIKNEMLDGVEGGYSKGLNGEQTSIYDAAMEYMDAGVPTVIFGGIEYGAGSSRDWAAKGTALLGVKAVVAESFERIHRSNLVGMGVIPFEFTNGETRKSLGLTGDEVISIGGLAGDLKPLSNVPMTITYKDGTVKTTQIKCRIDTAIEIEYVQNGGVLHYVLRNLAKS</sequence>
<evidence type="ECO:0000256" key="1">
    <source>
        <dbReference type="ARBA" id="ARBA00000118"/>
    </source>
</evidence>
<evidence type="ECO:0000256" key="5">
    <source>
        <dbReference type="ARBA" id="ARBA00007185"/>
    </source>
</evidence>
<evidence type="ECO:0000256" key="2">
    <source>
        <dbReference type="ARBA" id="ARBA00001966"/>
    </source>
</evidence>
<dbReference type="InterPro" id="IPR018136">
    <property type="entry name" value="Aconitase_4Fe-4S_BS"/>
</dbReference>
<dbReference type="FunFam" id="3.20.19.10:FF:000001">
    <property type="entry name" value="Aconitate hydratase"/>
    <property type="match status" value="1"/>
</dbReference>
<gene>
    <name evidence="15" type="primary">acnA</name>
    <name evidence="15" type="ORF">EG244_06615</name>
</gene>
<evidence type="ECO:0000313" key="16">
    <source>
        <dbReference type="Proteomes" id="UP000282125"/>
    </source>
</evidence>
<dbReference type="GO" id="GO:0003994">
    <property type="term" value="F:aconitate hydratase activity"/>
    <property type="evidence" value="ECO:0007669"/>
    <property type="project" value="UniProtKB-EC"/>
</dbReference>
<comment type="catalytic activity">
    <reaction evidence="11 12">
        <text>citrate = D-threo-isocitrate</text>
        <dbReference type="Rhea" id="RHEA:10336"/>
        <dbReference type="ChEBI" id="CHEBI:15562"/>
        <dbReference type="ChEBI" id="CHEBI:16947"/>
        <dbReference type="EC" id="4.2.1.3"/>
    </reaction>
</comment>
<keyword evidence="9 12" id="KW-0411">Iron-sulfur</keyword>
<dbReference type="SUPFAM" id="SSF52016">
    <property type="entry name" value="LeuD/IlvD-like"/>
    <property type="match status" value="1"/>
</dbReference>
<comment type="function">
    <text evidence="12">Catalyzes the isomerization of citrate to isocitrate via cis-aconitate.</text>
</comment>
<keyword evidence="10 12" id="KW-0456">Lyase</keyword>
<dbReference type="InterPro" id="IPR000573">
    <property type="entry name" value="AconitaseA/IPMdHydase_ssu_swvl"/>
</dbReference>
<dbReference type="AlphaFoldDB" id="A0A3P3DSA1"/>
<dbReference type="Pfam" id="PF00694">
    <property type="entry name" value="Aconitase_C"/>
    <property type="match status" value="1"/>
</dbReference>
<keyword evidence="8 12" id="KW-0408">Iron</keyword>
<dbReference type="CDD" id="cd01586">
    <property type="entry name" value="AcnA_IRP"/>
    <property type="match status" value="1"/>
</dbReference>
<name>A0A3P3DSA1_9RHOB</name>
<dbReference type="OrthoDB" id="9764318at2"/>
<dbReference type="InterPro" id="IPR036008">
    <property type="entry name" value="Aconitase_4Fe-4S_dom"/>
</dbReference>
<evidence type="ECO:0000259" key="13">
    <source>
        <dbReference type="Pfam" id="PF00330"/>
    </source>
</evidence>
<reference evidence="15 16" key="1">
    <citation type="submission" date="2018-11" db="EMBL/GenBank/DDBJ databases">
        <title>Gemmobacter sp. nov., YIM 102744-1 draft genome.</title>
        <authorList>
            <person name="Li G."/>
            <person name="Jiang Y."/>
        </authorList>
    </citation>
    <scope>NUCLEOTIDE SEQUENCE [LARGE SCALE GENOMIC DNA]</scope>
    <source>
        <strain evidence="15 16">YIM 102744-1</strain>
    </source>
</reference>
<comment type="pathway">
    <text evidence="3">Carbohydrate metabolism; tricarboxylic acid cycle; isocitrate from oxaloacetate: step 2/2.</text>
</comment>
<protein>
    <recommendedName>
        <fullName evidence="12">Aconitate hydratase</fullName>
        <shortName evidence="12">Aconitase</shortName>
        <ecNumber evidence="12">4.2.1.3</ecNumber>
    </recommendedName>
</protein>
<evidence type="ECO:0000259" key="14">
    <source>
        <dbReference type="Pfam" id="PF00694"/>
    </source>
</evidence>
<dbReference type="InterPro" id="IPR006249">
    <property type="entry name" value="Aconitase/IRP2"/>
</dbReference>
<evidence type="ECO:0000256" key="7">
    <source>
        <dbReference type="ARBA" id="ARBA00022723"/>
    </source>
</evidence>
<keyword evidence="6 12" id="KW-0004">4Fe-4S</keyword>
<dbReference type="Gene3D" id="3.20.19.10">
    <property type="entry name" value="Aconitase, domain 4"/>
    <property type="match status" value="1"/>
</dbReference>
<dbReference type="GO" id="GO:0046872">
    <property type="term" value="F:metal ion binding"/>
    <property type="evidence" value="ECO:0007669"/>
    <property type="project" value="UniProtKB-KW"/>
</dbReference>
<dbReference type="InterPro" id="IPR001030">
    <property type="entry name" value="Acoase/IPM_deHydtase_lsu_aba"/>
</dbReference>
<dbReference type="EC" id="4.2.1.3" evidence="12"/>
<dbReference type="InterPro" id="IPR015928">
    <property type="entry name" value="Aconitase/3IPM_dehydase_swvl"/>
</dbReference>
<comment type="pathway">
    <text evidence="4">Organic acid metabolism; propanoate degradation.</text>
</comment>
<feature type="domain" description="Aconitase A/isopropylmalate dehydratase small subunit swivel" evidence="14">
    <location>
        <begin position="716"/>
        <end position="842"/>
    </location>
</feature>
<organism evidence="15 16">
    <name type="scientific">Falsigemmobacter faecalis</name>
    <dbReference type="NCBI Taxonomy" id="2488730"/>
    <lineage>
        <taxon>Bacteria</taxon>
        <taxon>Pseudomonadati</taxon>
        <taxon>Pseudomonadota</taxon>
        <taxon>Alphaproteobacteria</taxon>
        <taxon>Rhodobacterales</taxon>
        <taxon>Paracoccaceae</taxon>
        <taxon>Falsigemmobacter</taxon>
    </lineage>
</organism>
<dbReference type="NCBIfam" id="TIGR01341">
    <property type="entry name" value="aconitase_1"/>
    <property type="match status" value="1"/>
</dbReference>
<dbReference type="RefSeq" id="WP_124964225.1">
    <property type="nucleotide sequence ID" value="NZ_RRAZ01000007.1"/>
</dbReference>
<dbReference type="PROSITE" id="PS01244">
    <property type="entry name" value="ACONITASE_2"/>
    <property type="match status" value="1"/>
</dbReference>
<accession>A0A3P3DSA1</accession>
<evidence type="ECO:0000256" key="8">
    <source>
        <dbReference type="ARBA" id="ARBA00023004"/>
    </source>
</evidence>
<comment type="similarity">
    <text evidence="5 12">Belongs to the aconitase/IPM isomerase family.</text>
</comment>
<dbReference type="GO" id="GO:0051539">
    <property type="term" value="F:4 iron, 4 sulfur cluster binding"/>
    <property type="evidence" value="ECO:0007669"/>
    <property type="project" value="UniProtKB-KW"/>
</dbReference>
<dbReference type="PANTHER" id="PTHR11670">
    <property type="entry name" value="ACONITASE/IRON-RESPONSIVE ELEMENT FAMILY MEMBER"/>
    <property type="match status" value="1"/>
</dbReference>
<evidence type="ECO:0000313" key="15">
    <source>
        <dbReference type="EMBL" id="RRH76422.1"/>
    </source>
</evidence>
<dbReference type="FunFam" id="3.30.499.10:FF:000002">
    <property type="entry name" value="Aconitate hydratase"/>
    <property type="match status" value="1"/>
</dbReference>
<feature type="domain" description="Aconitase/3-isopropylmalate dehydratase large subunit alpha/beta/alpha" evidence="13">
    <location>
        <begin position="83"/>
        <end position="586"/>
    </location>
</feature>
<proteinExistence type="inferred from homology"/>
<dbReference type="EMBL" id="RRAZ01000007">
    <property type="protein sequence ID" value="RRH76422.1"/>
    <property type="molecule type" value="Genomic_DNA"/>
</dbReference>
<dbReference type="GO" id="GO:0047456">
    <property type="term" value="F:2-methylisocitrate dehydratase activity"/>
    <property type="evidence" value="ECO:0007669"/>
    <property type="project" value="UniProtKB-EC"/>
</dbReference>
<comment type="catalytic activity">
    <reaction evidence="1">
        <text>(2S,3R)-3-hydroxybutane-1,2,3-tricarboxylate = 2-methyl-cis-aconitate + H2O</text>
        <dbReference type="Rhea" id="RHEA:17941"/>
        <dbReference type="ChEBI" id="CHEBI:15377"/>
        <dbReference type="ChEBI" id="CHEBI:57429"/>
        <dbReference type="ChEBI" id="CHEBI:57872"/>
        <dbReference type="EC" id="4.2.1.99"/>
    </reaction>
</comment>
<dbReference type="PROSITE" id="PS00450">
    <property type="entry name" value="ACONITASE_1"/>
    <property type="match status" value="1"/>
</dbReference>
<evidence type="ECO:0000256" key="9">
    <source>
        <dbReference type="ARBA" id="ARBA00023014"/>
    </source>
</evidence>
<keyword evidence="7" id="KW-0479">Metal-binding</keyword>
<dbReference type="InterPro" id="IPR015931">
    <property type="entry name" value="Acnase/IPM_dHydase_lsu_aba_1/3"/>
</dbReference>
<dbReference type="CDD" id="cd01580">
    <property type="entry name" value="AcnA_IRP_Swivel"/>
    <property type="match status" value="1"/>
</dbReference>
<evidence type="ECO:0000256" key="4">
    <source>
        <dbReference type="ARBA" id="ARBA00005026"/>
    </source>
</evidence>
<keyword evidence="16" id="KW-1185">Reference proteome</keyword>
<dbReference type="InterPro" id="IPR044137">
    <property type="entry name" value="AcnA_IRP_Swivel"/>
</dbReference>
<evidence type="ECO:0000256" key="12">
    <source>
        <dbReference type="RuleBase" id="RU361275"/>
    </source>
</evidence>
<dbReference type="SUPFAM" id="SSF53732">
    <property type="entry name" value="Aconitase iron-sulfur domain"/>
    <property type="match status" value="1"/>
</dbReference>
<dbReference type="Pfam" id="PF00330">
    <property type="entry name" value="Aconitase"/>
    <property type="match status" value="1"/>
</dbReference>
<dbReference type="Proteomes" id="UP000282125">
    <property type="component" value="Unassembled WGS sequence"/>
</dbReference>
<dbReference type="Gene3D" id="6.10.190.10">
    <property type="match status" value="1"/>
</dbReference>
<dbReference type="NCBIfam" id="NF009520">
    <property type="entry name" value="PRK12881.1"/>
    <property type="match status" value="1"/>
</dbReference>
<comment type="caution">
    <text evidence="15">The sequence shown here is derived from an EMBL/GenBank/DDBJ whole genome shotgun (WGS) entry which is preliminary data.</text>
</comment>
<evidence type="ECO:0000256" key="6">
    <source>
        <dbReference type="ARBA" id="ARBA00022485"/>
    </source>
</evidence>
<dbReference type="PRINTS" id="PR00415">
    <property type="entry name" value="ACONITASE"/>
</dbReference>
<dbReference type="Gene3D" id="3.30.499.10">
    <property type="entry name" value="Aconitase, domain 3"/>
    <property type="match status" value="2"/>
</dbReference>
<evidence type="ECO:0000256" key="3">
    <source>
        <dbReference type="ARBA" id="ARBA00004717"/>
    </source>
</evidence>
<evidence type="ECO:0000256" key="11">
    <source>
        <dbReference type="ARBA" id="ARBA00023501"/>
    </source>
</evidence>
<evidence type="ECO:0000256" key="10">
    <source>
        <dbReference type="ARBA" id="ARBA00023239"/>
    </source>
</evidence>
<comment type="cofactor">
    <cofactor evidence="2">
        <name>[4Fe-4S] cluster</name>
        <dbReference type="ChEBI" id="CHEBI:49883"/>
    </cofactor>
</comment>
<dbReference type="GO" id="GO:0006099">
    <property type="term" value="P:tricarboxylic acid cycle"/>
    <property type="evidence" value="ECO:0007669"/>
    <property type="project" value="UniProtKB-UniPathway"/>
</dbReference>
<dbReference type="NCBIfam" id="NF006757">
    <property type="entry name" value="PRK09277.1"/>
    <property type="match status" value="1"/>
</dbReference>
<dbReference type="UniPathway" id="UPA00223">
    <property type="reaction ID" value="UER00718"/>
</dbReference>